<evidence type="ECO:0000313" key="2">
    <source>
        <dbReference type="EMBL" id="ELW64044.1"/>
    </source>
</evidence>
<dbReference type="EMBL" id="KB320756">
    <property type="protein sequence ID" value="ELW64044.1"/>
    <property type="molecule type" value="Genomic_DNA"/>
</dbReference>
<dbReference type="InParanoid" id="L9KNL7"/>
<feature type="region of interest" description="Disordered" evidence="1">
    <location>
        <begin position="157"/>
        <end position="179"/>
    </location>
</feature>
<organism evidence="2 3">
    <name type="scientific">Tupaia chinensis</name>
    <name type="common">Chinese tree shrew</name>
    <name type="synonym">Tupaia belangeri chinensis</name>
    <dbReference type="NCBI Taxonomy" id="246437"/>
    <lineage>
        <taxon>Eukaryota</taxon>
        <taxon>Metazoa</taxon>
        <taxon>Chordata</taxon>
        <taxon>Craniata</taxon>
        <taxon>Vertebrata</taxon>
        <taxon>Euteleostomi</taxon>
        <taxon>Mammalia</taxon>
        <taxon>Eutheria</taxon>
        <taxon>Euarchontoglires</taxon>
        <taxon>Scandentia</taxon>
        <taxon>Tupaiidae</taxon>
        <taxon>Tupaia</taxon>
    </lineage>
</organism>
<keyword evidence="3" id="KW-1185">Reference proteome</keyword>
<reference evidence="3" key="2">
    <citation type="journal article" date="2013" name="Nat. Commun.">
        <title>Genome of the Chinese tree shrew.</title>
        <authorList>
            <person name="Fan Y."/>
            <person name="Huang Z.Y."/>
            <person name="Cao C.C."/>
            <person name="Chen C.S."/>
            <person name="Chen Y.X."/>
            <person name="Fan D.D."/>
            <person name="He J."/>
            <person name="Hou H.L."/>
            <person name="Hu L."/>
            <person name="Hu X.T."/>
            <person name="Jiang X.T."/>
            <person name="Lai R."/>
            <person name="Lang Y.S."/>
            <person name="Liang B."/>
            <person name="Liao S.G."/>
            <person name="Mu D."/>
            <person name="Ma Y.Y."/>
            <person name="Niu Y.Y."/>
            <person name="Sun X.Q."/>
            <person name="Xia J.Q."/>
            <person name="Xiao J."/>
            <person name="Xiong Z.Q."/>
            <person name="Xu L."/>
            <person name="Yang L."/>
            <person name="Zhang Y."/>
            <person name="Zhao W."/>
            <person name="Zhao X.D."/>
            <person name="Zheng Y.T."/>
            <person name="Zhou J.M."/>
            <person name="Zhu Y.B."/>
            <person name="Zhang G.J."/>
            <person name="Wang J."/>
            <person name="Yao Y.G."/>
        </authorList>
    </citation>
    <scope>NUCLEOTIDE SEQUENCE [LARGE SCALE GENOMIC DNA]</scope>
</reference>
<gene>
    <name evidence="2" type="ORF">TREES_T100006672</name>
</gene>
<reference evidence="3" key="1">
    <citation type="submission" date="2012-07" db="EMBL/GenBank/DDBJ databases">
        <title>Genome of the Chinese tree shrew, a rising model animal genetically related to primates.</title>
        <authorList>
            <person name="Zhang G."/>
            <person name="Fan Y."/>
            <person name="Yao Y."/>
            <person name="Huang Z."/>
        </authorList>
    </citation>
    <scope>NUCLEOTIDE SEQUENCE [LARGE SCALE GENOMIC DNA]</scope>
</reference>
<protein>
    <submittedName>
        <fullName evidence="2">Dysferlin</fullName>
    </submittedName>
</protein>
<evidence type="ECO:0000256" key="1">
    <source>
        <dbReference type="SAM" id="MobiDB-lite"/>
    </source>
</evidence>
<dbReference type="Proteomes" id="UP000011518">
    <property type="component" value="Unassembled WGS sequence"/>
</dbReference>
<accession>L9KNL7</accession>
<evidence type="ECO:0000313" key="3">
    <source>
        <dbReference type="Proteomes" id="UP000011518"/>
    </source>
</evidence>
<dbReference type="AlphaFoldDB" id="L9KNL7"/>
<sequence>MKQSRISNWPFLPWVCPLPPWATLGSFADSCAPIQLALFRRSGLRRAPGSLVQSPAIAAAAQSAVPRPGAKCRVIGTVRGRSIKLQLRGAWKAAGVEDEQKPLSSQRQLTGRSPAIAAAAQSAVPRPGAKCRVIGTVRGRSIKLQLRGAWKAAGVEDEQKPLSSQRQLTGRPARALGAPTPSAPGMLRVFILYAESVYTPDTDISDAYCSVVFAEFCLLNFVPSPPESGHYLAPGTRHRHTLQFPELLDTPVPRRPVHMHAL</sequence>
<proteinExistence type="predicted"/>
<name>L9KNL7_TUPCH</name>